<evidence type="ECO:0000259" key="3">
    <source>
        <dbReference type="Pfam" id="PF04083"/>
    </source>
</evidence>
<reference evidence="4 5" key="1">
    <citation type="submission" date="2019-04" db="EMBL/GenBank/DDBJ databases">
        <title>Friends and foes A comparative genomics study of 23 Aspergillus species from section Flavi.</title>
        <authorList>
            <consortium name="DOE Joint Genome Institute"/>
            <person name="Kjaerbolling I."/>
            <person name="Vesth T."/>
            <person name="Frisvad J.C."/>
            <person name="Nybo J.L."/>
            <person name="Theobald S."/>
            <person name="Kildgaard S."/>
            <person name="Isbrandt T."/>
            <person name="Kuo A."/>
            <person name="Sato A."/>
            <person name="Lyhne E.K."/>
            <person name="Kogle M.E."/>
            <person name="Wiebenga A."/>
            <person name="Kun R.S."/>
            <person name="Lubbers R.J."/>
            <person name="Makela M.R."/>
            <person name="Barry K."/>
            <person name="Chovatia M."/>
            <person name="Clum A."/>
            <person name="Daum C."/>
            <person name="Haridas S."/>
            <person name="He G."/>
            <person name="LaButti K."/>
            <person name="Lipzen A."/>
            <person name="Mondo S."/>
            <person name="Riley R."/>
            <person name="Salamov A."/>
            <person name="Simmons B.A."/>
            <person name="Magnuson J.K."/>
            <person name="Henrissat B."/>
            <person name="Mortensen U.H."/>
            <person name="Larsen T.O."/>
            <person name="Devries R.P."/>
            <person name="Grigoriev I.V."/>
            <person name="Machida M."/>
            <person name="Baker S.E."/>
            <person name="Andersen M.R."/>
        </authorList>
    </citation>
    <scope>NUCLEOTIDE SEQUENCE [LARGE SCALE GENOMIC DNA]</scope>
    <source>
        <strain evidence="4 5">IBT 18842</strain>
    </source>
</reference>
<dbReference type="FunFam" id="3.40.50.1820:FF:000193">
    <property type="entry name" value="Ab-hydrolase associated lipase"/>
    <property type="match status" value="1"/>
</dbReference>
<protein>
    <submittedName>
        <fullName evidence="4">Alpha/Beta hydrolase protein</fullName>
    </submittedName>
</protein>
<keyword evidence="2" id="KW-0472">Membrane</keyword>
<keyword evidence="2" id="KW-1133">Transmembrane helix</keyword>
<dbReference type="Gene3D" id="3.40.50.1820">
    <property type="entry name" value="alpha/beta hydrolase"/>
    <property type="match status" value="1"/>
</dbReference>
<dbReference type="AlphaFoldDB" id="A0A5N6U9W9"/>
<evidence type="ECO:0000313" key="4">
    <source>
        <dbReference type="EMBL" id="KAE8155229.1"/>
    </source>
</evidence>
<dbReference type="GO" id="GO:0016787">
    <property type="term" value="F:hydrolase activity"/>
    <property type="evidence" value="ECO:0007669"/>
    <property type="project" value="UniProtKB-KW"/>
</dbReference>
<feature type="compositionally biased region" description="Polar residues" evidence="1">
    <location>
        <begin position="65"/>
        <end position="74"/>
    </location>
</feature>
<dbReference type="SUPFAM" id="SSF53474">
    <property type="entry name" value="alpha/beta-Hydrolases"/>
    <property type="match status" value="1"/>
</dbReference>
<feature type="region of interest" description="Disordered" evidence="1">
    <location>
        <begin position="55"/>
        <end position="76"/>
    </location>
</feature>
<accession>A0A5N6U9W9</accession>
<dbReference type="GO" id="GO:0006629">
    <property type="term" value="P:lipid metabolic process"/>
    <property type="evidence" value="ECO:0007669"/>
    <property type="project" value="InterPro"/>
</dbReference>
<evidence type="ECO:0000313" key="5">
    <source>
        <dbReference type="Proteomes" id="UP000325780"/>
    </source>
</evidence>
<keyword evidence="2" id="KW-0812">Transmembrane</keyword>
<keyword evidence="4" id="KW-0378">Hydrolase</keyword>
<feature type="region of interest" description="Disordered" evidence="1">
    <location>
        <begin position="234"/>
        <end position="255"/>
    </location>
</feature>
<dbReference type="InterPro" id="IPR029058">
    <property type="entry name" value="AB_hydrolase_fold"/>
</dbReference>
<proteinExistence type="predicted"/>
<organism evidence="4 5">
    <name type="scientific">Aspergillus avenaceus</name>
    <dbReference type="NCBI Taxonomy" id="36643"/>
    <lineage>
        <taxon>Eukaryota</taxon>
        <taxon>Fungi</taxon>
        <taxon>Dikarya</taxon>
        <taxon>Ascomycota</taxon>
        <taxon>Pezizomycotina</taxon>
        <taxon>Eurotiomycetes</taxon>
        <taxon>Eurotiomycetidae</taxon>
        <taxon>Eurotiales</taxon>
        <taxon>Aspergillaceae</taxon>
        <taxon>Aspergillus</taxon>
        <taxon>Aspergillus subgen. Circumdati</taxon>
    </lineage>
</organism>
<dbReference type="InterPro" id="IPR006693">
    <property type="entry name" value="AB_hydrolase_lipase"/>
</dbReference>
<sequence length="605" mass="68320">MRDPDHAYKVPLLSEPAQYEKMAASTITRPSLDLDLDPDFEKEPVELQDLSVKGHTTDRVDPGYDQSSVGQERTNLPDHPLFPALPVYGPPTGVSRVKYLGLQCVSFILSLVFLGAVITGALCARAMAGFGNVKARMSGEDPEKRRAFHAEERAREVERRKNLQVWRRRVEKKDVDEEVSHDMPLEGGRDPIVCDVGYYARRVGLDVETFKVQTEDGFIITLWHLFDPRDCEPSSAEARAPRGSAVFTGSKRRPSPGAKYPVLMLHGLLQSAGAYCTNDEDSLAFYLCKSGYDVWLGNNRCGMTPEHTTLSTDDPRMWAWNIRHMGVLDLSALVSRVLYETGFAKLGLVCHSQGTTQTFVALSKDQRPELGEKISVFCALAPAAYAGPLVQRSYFRFMRAIPPAMFRAVFGVHAFIPFMMTVHRYLHPRVYGTLGYYVFSYLFGWSDARWDRGLRDRMFQFAPVYVSAETMHWWLGRACFAEQGCILSSRATTLLEAEEDLQVHRGLDDTRSDTAWYGPHTPPMALWVAGADDLVDGRKLLRRLQNGREPHVRLLHSKVIEEYEHLDVLWAMDVIDQVGTELRRVLWTSVPDEVRGVCRVPVGTE</sequence>
<evidence type="ECO:0000256" key="2">
    <source>
        <dbReference type="SAM" id="Phobius"/>
    </source>
</evidence>
<feature type="domain" description="Partial AB-hydrolase lipase" evidence="3">
    <location>
        <begin position="197"/>
        <end position="278"/>
    </location>
</feature>
<dbReference type="PANTHER" id="PTHR11005">
    <property type="entry name" value="LYSOSOMAL ACID LIPASE-RELATED"/>
    <property type="match status" value="1"/>
</dbReference>
<name>A0A5N6U9W9_ASPAV</name>
<evidence type="ECO:0000256" key="1">
    <source>
        <dbReference type="SAM" id="MobiDB-lite"/>
    </source>
</evidence>
<gene>
    <name evidence="4" type="ORF">BDV25DRAFT_167690</name>
</gene>
<dbReference type="EMBL" id="ML742023">
    <property type="protein sequence ID" value="KAE8155229.1"/>
    <property type="molecule type" value="Genomic_DNA"/>
</dbReference>
<dbReference type="Proteomes" id="UP000325780">
    <property type="component" value="Unassembled WGS sequence"/>
</dbReference>
<feature type="transmembrane region" description="Helical" evidence="2">
    <location>
        <begin position="105"/>
        <end position="128"/>
    </location>
</feature>
<dbReference type="OrthoDB" id="6130531at2759"/>
<keyword evidence="5" id="KW-1185">Reference proteome</keyword>
<dbReference type="Pfam" id="PF04083">
    <property type="entry name" value="Abhydro_lipase"/>
    <property type="match status" value="1"/>
</dbReference>